<keyword evidence="3" id="KW-0143">Chaperone</keyword>
<dbReference type="GO" id="GO:0005737">
    <property type="term" value="C:cytoplasm"/>
    <property type="evidence" value="ECO:0007669"/>
    <property type="project" value="UniProtKB-SubCell"/>
</dbReference>
<dbReference type="InterPro" id="IPR034505">
    <property type="entry name" value="Coproporphyrinogen-III_oxidase"/>
</dbReference>
<dbReference type="SFLD" id="SFLDF00288">
    <property type="entry name" value="HemN-like__clustered_with_nucl"/>
    <property type="match status" value="1"/>
</dbReference>
<dbReference type="SFLD" id="SFLDG01082">
    <property type="entry name" value="B12-binding_domain_containing"/>
    <property type="match status" value="1"/>
</dbReference>
<comment type="similarity">
    <text evidence="1">Belongs to the anaerobic coproporphyrinogen-III oxidase family. HemW subfamily.</text>
</comment>
<comment type="caution">
    <text evidence="5">The sequence shown here is derived from an EMBL/GenBank/DDBJ whole genome shotgun (WGS) entry which is preliminary data.</text>
</comment>
<dbReference type="SFLD" id="SFLDG01065">
    <property type="entry name" value="anaerobic_coproporphyrinogen-I"/>
    <property type="match status" value="1"/>
</dbReference>
<keyword evidence="3" id="KW-0479">Metal-binding</keyword>
<dbReference type="Pfam" id="PF06969">
    <property type="entry name" value="HemN_C"/>
    <property type="match status" value="1"/>
</dbReference>
<dbReference type="InterPro" id="IPR007197">
    <property type="entry name" value="rSAM"/>
</dbReference>
<dbReference type="PANTHER" id="PTHR13932:SF5">
    <property type="entry name" value="RADICAL S-ADENOSYL METHIONINE DOMAIN-CONTAINING PROTEIN 1, MITOCHONDRIAL"/>
    <property type="match status" value="1"/>
</dbReference>
<evidence type="ECO:0000256" key="1">
    <source>
        <dbReference type="ARBA" id="ARBA00006100"/>
    </source>
</evidence>
<evidence type="ECO:0000259" key="4">
    <source>
        <dbReference type="PROSITE" id="PS51918"/>
    </source>
</evidence>
<evidence type="ECO:0000256" key="3">
    <source>
        <dbReference type="RuleBase" id="RU364116"/>
    </source>
</evidence>
<keyword evidence="3" id="KW-0411">Iron-sulfur</keyword>
<gene>
    <name evidence="5" type="ORF">CGS55_08125</name>
</gene>
<keyword evidence="3" id="KW-0004">4Fe-4S</keyword>
<name>A0A2A6ZZY6_9FIRM</name>
<keyword evidence="3" id="KW-0949">S-adenosyl-L-methionine</keyword>
<dbReference type="Pfam" id="PF04055">
    <property type="entry name" value="Radical_SAM"/>
    <property type="match status" value="1"/>
</dbReference>
<dbReference type="SUPFAM" id="SSF102114">
    <property type="entry name" value="Radical SAM enzymes"/>
    <property type="match status" value="1"/>
</dbReference>
<dbReference type="GO" id="GO:0046872">
    <property type="term" value="F:metal ion binding"/>
    <property type="evidence" value="ECO:0007669"/>
    <property type="project" value="UniProtKB-UniRule"/>
</dbReference>
<accession>A0A2A6ZZY6</accession>
<dbReference type="GO" id="GO:0051539">
    <property type="term" value="F:4 iron, 4 sulfur cluster binding"/>
    <property type="evidence" value="ECO:0007669"/>
    <property type="project" value="UniProtKB-UniRule"/>
</dbReference>
<dbReference type="Gene3D" id="3.80.30.20">
    <property type="entry name" value="tm_1862 like domain"/>
    <property type="match status" value="1"/>
</dbReference>
<comment type="subcellular location">
    <subcellularLocation>
        <location evidence="3">Cytoplasm</location>
    </subcellularLocation>
</comment>
<dbReference type="InterPro" id="IPR006638">
    <property type="entry name" value="Elp3/MiaA/NifB-like_rSAM"/>
</dbReference>
<dbReference type="RefSeq" id="WP_097783195.1">
    <property type="nucleotide sequence ID" value="NZ_NMTV01000047.1"/>
</dbReference>
<dbReference type="PROSITE" id="PS51918">
    <property type="entry name" value="RADICAL_SAM"/>
    <property type="match status" value="1"/>
</dbReference>
<proteinExistence type="inferred from homology"/>
<dbReference type="AlphaFoldDB" id="A0A2A6ZZY6"/>
<dbReference type="GO" id="GO:0004109">
    <property type="term" value="F:coproporphyrinogen oxidase activity"/>
    <property type="evidence" value="ECO:0007669"/>
    <property type="project" value="InterPro"/>
</dbReference>
<protein>
    <recommendedName>
        <fullName evidence="2 3">Heme chaperone HemW</fullName>
    </recommendedName>
</protein>
<dbReference type="InterPro" id="IPR010723">
    <property type="entry name" value="HemN_C"/>
</dbReference>
<dbReference type="SFLD" id="SFLDS00029">
    <property type="entry name" value="Radical_SAM"/>
    <property type="match status" value="1"/>
</dbReference>
<feature type="domain" description="Radical SAM core" evidence="4">
    <location>
        <begin position="1"/>
        <end position="225"/>
    </location>
</feature>
<reference evidence="5 6" key="1">
    <citation type="journal article" date="2017" name="Front. Microbiol.">
        <title>New Insights into the Diversity of the Genus Faecalibacterium.</title>
        <authorList>
            <person name="Benevides L."/>
            <person name="Burman S."/>
            <person name="Martin R."/>
            <person name="Robert V."/>
            <person name="Thomas M."/>
            <person name="Miquel S."/>
            <person name="Chain F."/>
            <person name="Sokol H."/>
            <person name="Bermudez-Humaran L.G."/>
            <person name="Morrison M."/>
            <person name="Langella P."/>
            <person name="Azevedo V.A."/>
            <person name="Chatel J.M."/>
            <person name="Soares S."/>
        </authorList>
    </citation>
    <scope>NUCLEOTIDE SEQUENCE [LARGE SCALE GENOMIC DNA]</scope>
    <source>
        <strain evidence="5 6">CNCM I 4546</strain>
    </source>
</reference>
<dbReference type="CDD" id="cd01335">
    <property type="entry name" value="Radical_SAM"/>
    <property type="match status" value="1"/>
</dbReference>
<evidence type="ECO:0000256" key="2">
    <source>
        <dbReference type="ARBA" id="ARBA00017228"/>
    </source>
</evidence>
<keyword evidence="3" id="KW-0408">Iron</keyword>
<dbReference type="NCBIfam" id="TIGR00539">
    <property type="entry name" value="hemN_rel"/>
    <property type="match status" value="1"/>
</dbReference>
<dbReference type="SMART" id="SM00729">
    <property type="entry name" value="Elp3"/>
    <property type="match status" value="1"/>
</dbReference>
<dbReference type="EMBL" id="NMTV01000047">
    <property type="protein sequence ID" value="PDX72464.1"/>
    <property type="molecule type" value="Genomic_DNA"/>
</dbReference>
<evidence type="ECO:0000313" key="5">
    <source>
        <dbReference type="EMBL" id="PDX72464.1"/>
    </source>
</evidence>
<comment type="function">
    <text evidence="3">Probably acts as a heme chaperone, transferring heme to an unknown acceptor. Binds one molecule of heme per monomer, possibly covalently. Binds 1 [4Fe-4S] cluster. The cluster is coordinated with 3 cysteines and an exchangeable S-adenosyl-L-methionine.</text>
</comment>
<dbReference type="PANTHER" id="PTHR13932">
    <property type="entry name" value="COPROPORPHYRINIGEN III OXIDASE"/>
    <property type="match status" value="1"/>
</dbReference>
<dbReference type="InterPro" id="IPR004559">
    <property type="entry name" value="HemW-like"/>
</dbReference>
<keyword evidence="3" id="KW-0963">Cytoplasm</keyword>
<evidence type="ECO:0000313" key="6">
    <source>
        <dbReference type="Proteomes" id="UP000219901"/>
    </source>
</evidence>
<dbReference type="Proteomes" id="UP000219901">
    <property type="component" value="Unassembled WGS sequence"/>
</dbReference>
<dbReference type="InterPro" id="IPR058240">
    <property type="entry name" value="rSAM_sf"/>
</dbReference>
<dbReference type="SFLD" id="SFLDF00562">
    <property type="entry name" value="HemN-like__clustered_with_heat"/>
    <property type="match status" value="1"/>
</dbReference>
<organism evidence="5 6">
    <name type="scientific">Faecalibacterium prausnitzii</name>
    <dbReference type="NCBI Taxonomy" id="853"/>
    <lineage>
        <taxon>Bacteria</taxon>
        <taxon>Bacillati</taxon>
        <taxon>Bacillota</taxon>
        <taxon>Clostridia</taxon>
        <taxon>Eubacteriales</taxon>
        <taxon>Oscillospiraceae</taxon>
        <taxon>Faecalibacterium</taxon>
    </lineage>
</organism>
<keyword evidence="3" id="KW-0349">Heme</keyword>
<sequence length="360" mass="39466">MSLGLYLHIPYCFSKCRYCDFYSHPGERGVPDAYVDALLRELHRFAPDAPLRPDTLYFGGGTPSLLTPAQAERLIRAAEPVPGAEITLEANPETVTEESLRGFRAAGVNRISFGVQSARDTQLRTLGRPHSAKQARAAFAAARRAGFENISGDIMLALPHYTQAEFDETLELIEKGGATHISAYLLKIEPDSAFGKHPPEGLPTSDEAADFYLYAVEQLEHHGYRQYEISNFAKPGYEGKHNLIYWDCGDYLGLGPAAHSCMGGKRFCYAPDTAAFLQDAAAPIMDGSCGAEDYLILQLRLRKGLDLDAYKTLYGKQFSTAQLAFVQNCVRAGYATFDGRILALTPAGLIVQNSILAQLL</sequence>
<dbReference type="GO" id="GO:0006779">
    <property type="term" value="P:porphyrin-containing compound biosynthetic process"/>
    <property type="evidence" value="ECO:0007669"/>
    <property type="project" value="InterPro"/>
</dbReference>
<dbReference type="InterPro" id="IPR023404">
    <property type="entry name" value="rSAM_horseshoe"/>
</dbReference>